<evidence type="ECO:0000313" key="9">
    <source>
        <dbReference type="Proteomes" id="UP000736335"/>
    </source>
</evidence>
<evidence type="ECO:0000256" key="1">
    <source>
        <dbReference type="ARBA" id="ARBA00022723"/>
    </source>
</evidence>
<dbReference type="InterPro" id="IPR003111">
    <property type="entry name" value="Lon_prtase_N"/>
</dbReference>
<evidence type="ECO:0000256" key="4">
    <source>
        <dbReference type="PROSITE-ProRule" id="PRU00175"/>
    </source>
</evidence>
<keyword evidence="1" id="KW-0479">Metal-binding</keyword>
<dbReference type="Gene3D" id="3.30.40.10">
    <property type="entry name" value="Zinc/RING finger domain, C3HC4 (zinc finger)"/>
    <property type="match status" value="1"/>
</dbReference>
<feature type="domain" description="RING-type" evidence="6">
    <location>
        <begin position="207"/>
        <end position="245"/>
    </location>
</feature>
<dbReference type="SUPFAM" id="SSF57850">
    <property type="entry name" value="RING/U-box"/>
    <property type="match status" value="1"/>
</dbReference>
<dbReference type="InterPro" id="IPR015947">
    <property type="entry name" value="PUA-like_sf"/>
</dbReference>
<dbReference type="Gene3D" id="2.30.130.40">
    <property type="entry name" value="LON domain-like"/>
    <property type="match status" value="1"/>
</dbReference>
<dbReference type="PROSITE" id="PS00518">
    <property type="entry name" value="ZF_RING_1"/>
    <property type="match status" value="1"/>
</dbReference>
<evidence type="ECO:0000256" key="2">
    <source>
        <dbReference type="ARBA" id="ARBA00022771"/>
    </source>
</evidence>
<dbReference type="OrthoDB" id="264917at2759"/>
<reference evidence="8" key="1">
    <citation type="journal article" date="2020" name="Nat. Commun.">
        <title>Large-scale genome sequencing of mycorrhizal fungi provides insights into the early evolution of symbiotic traits.</title>
        <authorList>
            <person name="Miyauchi S."/>
            <person name="Kiss E."/>
            <person name="Kuo A."/>
            <person name="Drula E."/>
            <person name="Kohler A."/>
            <person name="Sanchez-Garcia M."/>
            <person name="Morin E."/>
            <person name="Andreopoulos B."/>
            <person name="Barry K.W."/>
            <person name="Bonito G."/>
            <person name="Buee M."/>
            <person name="Carver A."/>
            <person name="Chen C."/>
            <person name="Cichocki N."/>
            <person name="Clum A."/>
            <person name="Culley D."/>
            <person name="Crous P.W."/>
            <person name="Fauchery L."/>
            <person name="Girlanda M."/>
            <person name="Hayes R.D."/>
            <person name="Keri Z."/>
            <person name="LaButti K."/>
            <person name="Lipzen A."/>
            <person name="Lombard V."/>
            <person name="Magnuson J."/>
            <person name="Maillard F."/>
            <person name="Murat C."/>
            <person name="Nolan M."/>
            <person name="Ohm R.A."/>
            <person name="Pangilinan J."/>
            <person name="Pereira M.F."/>
            <person name="Perotto S."/>
            <person name="Peter M."/>
            <person name="Pfister S."/>
            <person name="Riley R."/>
            <person name="Sitrit Y."/>
            <person name="Stielow J.B."/>
            <person name="Szollosi G."/>
            <person name="Zifcakova L."/>
            <person name="Stursova M."/>
            <person name="Spatafora J.W."/>
            <person name="Tedersoo L."/>
            <person name="Vaario L.M."/>
            <person name="Yamada A."/>
            <person name="Yan M."/>
            <person name="Wang P."/>
            <person name="Xu J."/>
            <person name="Bruns T."/>
            <person name="Baldrian P."/>
            <person name="Vilgalys R."/>
            <person name="Dunand C."/>
            <person name="Henrissat B."/>
            <person name="Grigoriev I.V."/>
            <person name="Hibbett D."/>
            <person name="Nagy L.G."/>
            <person name="Martin F.M."/>
        </authorList>
    </citation>
    <scope>NUCLEOTIDE SEQUENCE</scope>
    <source>
        <strain evidence="8">UH-Tt-Lm1</strain>
    </source>
</reference>
<reference evidence="8" key="2">
    <citation type="submission" date="2020-11" db="EMBL/GenBank/DDBJ databases">
        <authorList>
            <consortium name="DOE Joint Genome Institute"/>
            <person name="Kuo A."/>
            <person name="Miyauchi S."/>
            <person name="Kiss E."/>
            <person name="Drula E."/>
            <person name="Kohler A."/>
            <person name="Sanchez-Garcia M."/>
            <person name="Andreopoulos B."/>
            <person name="Barry K.W."/>
            <person name="Bonito G."/>
            <person name="Buee M."/>
            <person name="Carver A."/>
            <person name="Chen C."/>
            <person name="Cichocki N."/>
            <person name="Clum A."/>
            <person name="Culley D."/>
            <person name="Crous P.W."/>
            <person name="Fauchery L."/>
            <person name="Girlanda M."/>
            <person name="Hayes R."/>
            <person name="Keri Z."/>
            <person name="Labutti K."/>
            <person name="Lipzen A."/>
            <person name="Lombard V."/>
            <person name="Magnuson J."/>
            <person name="Maillard F."/>
            <person name="Morin E."/>
            <person name="Murat C."/>
            <person name="Nolan M."/>
            <person name="Ohm R."/>
            <person name="Pangilinan J."/>
            <person name="Pereira M."/>
            <person name="Perotto S."/>
            <person name="Peter M."/>
            <person name="Riley R."/>
            <person name="Sitrit Y."/>
            <person name="Stielow B."/>
            <person name="Szollosi G."/>
            <person name="Zifcakova L."/>
            <person name="Stursova M."/>
            <person name="Spatafora J.W."/>
            <person name="Tedersoo L."/>
            <person name="Vaario L.-M."/>
            <person name="Yamada A."/>
            <person name="Yan M."/>
            <person name="Wang P."/>
            <person name="Xu J."/>
            <person name="Bruns T."/>
            <person name="Baldrian P."/>
            <person name="Vilgalys R."/>
            <person name="Henrissat B."/>
            <person name="Grigoriev I.V."/>
            <person name="Hibbett D."/>
            <person name="Nagy L.G."/>
            <person name="Martin F.M."/>
        </authorList>
    </citation>
    <scope>NUCLEOTIDE SEQUENCE</scope>
    <source>
        <strain evidence="8">UH-Tt-Lm1</strain>
    </source>
</reference>
<evidence type="ECO:0000259" key="6">
    <source>
        <dbReference type="PROSITE" id="PS50089"/>
    </source>
</evidence>
<dbReference type="Gene3D" id="1.20.58.1480">
    <property type="match status" value="1"/>
</dbReference>
<evidence type="ECO:0000256" key="5">
    <source>
        <dbReference type="SAM" id="MobiDB-lite"/>
    </source>
</evidence>
<keyword evidence="2 4" id="KW-0863">Zinc-finger</keyword>
<proteinExistence type="predicted"/>
<feature type="region of interest" description="Disordered" evidence="5">
    <location>
        <begin position="113"/>
        <end position="194"/>
    </location>
</feature>
<dbReference type="PROSITE" id="PS50089">
    <property type="entry name" value="ZF_RING_2"/>
    <property type="match status" value="1"/>
</dbReference>
<feature type="domain" description="Lon N-terminal" evidence="7">
    <location>
        <begin position="284"/>
        <end position="538"/>
    </location>
</feature>
<dbReference type="Pfam" id="PF02190">
    <property type="entry name" value="LON_substr_bdg"/>
    <property type="match status" value="1"/>
</dbReference>
<comment type="caution">
    <text evidence="8">The sequence shown here is derived from an EMBL/GenBank/DDBJ whole genome shotgun (WGS) entry which is preliminary data.</text>
</comment>
<dbReference type="PANTHER" id="PTHR23327">
    <property type="entry name" value="RING FINGER PROTEIN 127"/>
    <property type="match status" value="1"/>
</dbReference>
<dbReference type="SUPFAM" id="SSF88697">
    <property type="entry name" value="PUA domain-like"/>
    <property type="match status" value="1"/>
</dbReference>
<dbReference type="InterPro" id="IPR046336">
    <property type="entry name" value="Lon_prtase_N_sf"/>
</dbReference>
<dbReference type="GO" id="GO:0008270">
    <property type="term" value="F:zinc ion binding"/>
    <property type="evidence" value="ECO:0007669"/>
    <property type="project" value="UniProtKB-KW"/>
</dbReference>
<keyword evidence="9" id="KW-1185">Reference proteome</keyword>
<feature type="region of interest" description="Disordered" evidence="5">
    <location>
        <begin position="418"/>
        <end position="446"/>
    </location>
</feature>
<dbReference type="PANTHER" id="PTHR23327:SF42">
    <property type="entry name" value="LON PEPTIDASE N-TERMINAL DOMAIN AND RING FINGER PROTEIN C14F5.10C"/>
    <property type="match status" value="1"/>
</dbReference>
<dbReference type="SMART" id="SM00184">
    <property type="entry name" value="RING"/>
    <property type="match status" value="2"/>
</dbReference>
<feature type="compositionally biased region" description="Basic and acidic residues" evidence="5">
    <location>
        <begin position="180"/>
        <end position="194"/>
    </location>
</feature>
<gene>
    <name evidence="8" type="ORF">BJ322DRAFT_1008930</name>
</gene>
<dbReference type="Proteomes" id="UP000736335">
    <property type="component" value="Unassembled WGS sequence"/>
</dbReference>
<dbReference type="Pfam" id="PF13923">
    <property type="entry name" value="zf-C3HC4_2"/>
    <property type="match status" value="1"/>
</dbReference>
<dbReference type="EMBL" id="WIUZ02000011">
    <property type="protein sequence ID" value="KAF9782817.1"/>
    <property type="molecule type" value="Genomic_DNA"/>
</dbReference>
<dbReference type="GO" id="GO:0061630">
    <property type="term" value="F:ubiquitin protein ligase activity"/>
    <property type="evidence" value="ECO:0007669"/>
    <property type="project" value="TreeGrafter"/>
</dbReference>
<dbReference type="InterPro" id="IPR013083">
    <property type="entry name" value="Znf_RING/FYVE/PHD"/>
</dbReference>
<organism evidence="8 9">
    <name type="scientific">Thelephora terrestris</name>
    <dbReference type="NCBI Taxonomy" id="56493"/>
    <lineage>
        <taxon>Eukaryota</taxon>
        <taxon>Fungi</taxon>
        <taxon>Dikarya</taxon>
        <taxon>Basidiomycota</taxon>
        <taxon>Agaricomycotina</taxon>
        <taxon>Agaricomycetes</taxon>
        <taxon>Thelephorales</taxon>
        <taxon>Thelephoraceae</taxon>
        <taxon>Thelephora</taxon>
    </lineage>
</organism>
<dbReference type="PROSITE" id="PS51787">
    <property type="entry name" value="LON_N"/>
    <property type="match status" value="1"/>
</dbReference>
<dbReference type="AlphaFoldDB" id="A0A9P6HCD3"/>
<keyword evidence="3" id="KW-0862">Zinc</keyword>
<evidence type="ECO:0000259" key="7">
    <source>
        <dbReference type="PROSITE" id="PS51787"/>
    </source>
</evidence>
<sequence>MPLRRLLPLLSCPLCALRRGSSPLPLLRSPFTLHCGHTVCSSHLESLDPTQRCPLPTCTSTPNLNTARPNIPSSSRVIYLSAASPAPSSQQPSTTSIEQRIDVTVSKLIEVVSRHSPPPPPSSDLEDFDHSDEDNRYARFPNASSDEDAEFRVGRGTSRSSGHRRRRAPEPTSRFTPNRPDPESPRTWDDSRTTGDVNKELLTELSCEICFAIYYQPVTTPCQHTFCVKCLQRSLDHRSHCPVCRADLPDYVYLYDIPRNKVVLAIESEAFPELCAERKERIEEEERNARLNTPLFVCQLSFPGVPTNLHFYEPRYRLMLRRCLESPTQRFGMIMPPKSASGATMDFGTMLEIRAVKMLPDGRSLVHTRGVSRFRILERGTLDGYMVGRIEYIEDYPEELEDTLDLALEEKAALEAENPKAPAISRVQSPPRTPPPADAQNAPRVFSPRTERRLLATSNEALMNKCRTFVEQLRDGAAPWIVQKLNDSYGNMPTDATNFSFWVALVLPIDEYEKAKLLPIRSARLRLKLVAHWIDQLNSNW</sequence>
<evidence type="ECO:0000256" key="3">
    <source>
        <dbReference type="ARBA" id="ARBA00022833"/>
    </source>
</evidence>
<dbReference type="SMART" id="SM00464">
    <property type="entry name" value="LON"/>
    <property type="match status" value="1"/>
</dbReference>
<accession>A0A9P6HCD3</accession>
<dbReference type="InterPro" id="IPR001841">
    <property type="entry name" value="Znf_RING"/>
</dbReference>
<evidence type="ECO:0000313" key="8">
    <source>
        <dbReference type="EMBL" id="KAF9782817.1"/>
    </source>
</evidence>
<name>A0A9P6HCD3_9AGAM</name>
<dbReference type="CDD" id="cd16514">
    <property type="entry name" value="RING-HC_LONFs_rpt2"/>
    <property type="match status" value="1"/>
</dbReference>
<protein>
    <submittedName>
        <fullName evidence="8">LON-domain-containing protein</fullName>
    </submittedName>
</protein>
<dbReference type="InterPro" id="IPR017907">
    <property type="entry name" value="Znf_RING_CS"/>
</dbReference>